<dbReference type="EMBL" id="CAJNNW010013291">
    <property type="protein sequence ID" value="CAE8655208.1"/>
    <property type="molecule type" value="Genomic_DNA"/>
</dbReference>
<reference evidence="2" key="1">
    <citation type="submission" date="2021-02" db="EMBL/GenBank/DDBJ databases">
        <authorList>
            <person name="Dougan E. K."/>
            <person name="Rhodes N."/>
            <person name="Thang M."/>
            <person name="Chan C."/>
        </authorList>
    </citation>
    <scope>NUCLEOTIDE SEQUENCE</scope>
</reference>
<dbReference type="AlphaFoldDB" id="A0A813IU94"/>
<accession>A0A813IU94</accession>
<dbReference type="Proteomes" id="UP000626109">
    <property type="component" value="Unassembled WGS sequence"/>
</dbReference>
<gene>
    <name evidence="2" type="ORF">PGLA2088_LOCUS11484</name>
</gene>
<evidence type="ECO:0000313" key="3">
    <source>
        <dbReference type="Proteomes" id="UP000626109"/>
    </source>
</evidence>
<organism evidence="2 3">
    <name type="scientific">Polarella glacialis</name>
    <name type="common">Dinoflagellate</name>
    <dbReference type="NCBI Taxonomy" id="89957"/>
    <lineage>
        <taxon>Eukaryota</taxon>
        <taxon>Sar</taxon>
        <taxon>Alveolata</taxon>
        <taxon>Dinophyceae</taxon>
        <taxon>Suessiales</taxon>
        <taxon>Suessiaceae</taxon>
        <taxon>Polarella</taxon>
    </lineage>
</organism>
<sequence>MEDSITPLLSTLEPVVTGRMMTDLAFSGAKTGIVAMPELDFAALVPNMPGMVVESPSRGNSTNTARFDLNPEIHTISWHGSEPFDPPGHLFLQKEMEPRSAFSTGELMLRARKLLRRARSTFHSTRPSQNAASRMAWKHRPEKHRAPLSQHGREAQGTPIRVQQSRAHAESYLTCVILVNSELVPCVPSIRPTVGALQ</sequence>
<feature type="region of interest" description="Disordered" evidence="1">
    <location>
        <begin position="119"/>
        <end position="163"/>
    </location>
</feature>
<name>A0A813IU94_POLGL</name>
<feature type="compositionally biased region" description="Polar residues" evidence="1">
    <location>
        <begin position="121"/>
        <end position="132"/>
    </location>
</feature>
<comment type="caution">
    <text evidence="2">The sequence shown here is derived from an EMBL/GenBank/DDBJ whole genome shotgun (WGS) entry which is preliminary data.</text>
</comment>
<protein>
    <submittedName>
        <fullName evidence="2">Uncharacterized protein</fullName>
    </submittedName>
</protein>
<evidence type="ECO:0000256" key="1">
    <source>
        <dbReference type="SAM" id="MobiDB-lite"/>
    </source>
</evidence>
<proteinExistence type="predicted"/>
<evidence type="ECO:0000313" key="2">
    <source>
        <dbReference type="EMBL" id="CAE8655208.1"/>
    </source>
</evidence>